<organism evidence="6 7">
    <name type="scientific">Mycobacterium fragae</name>
    <dbReference type="NCBI Taxonomy" id="1260918"/>
    <lineage>
        <taxon>Bacteria</taxon>
        <taxon>Bacillati</taxon>
        <taxon>Actinomycetota</taxon>
        <taxon>Actinomycetes</taxon>
        <taxon>Mycobacteriales</taxon>
        <taxon>Mycobacteriaceae</taxon>
        <taxon>Mycobacterium</taxon>
    </lineage>
</organism>
<keyword evidence="2 4" id="KW-0238">DNA-binding</keyword>
<proteinExistence type="predicted"/>
<evidence type="ECO:0000313" key="7">
    <source>
        <dbReference type="Proteomes" id="UP000194000"/>
    </source>
</evidence>
<evidence type="ECO:0000259" key="5">
    <source>
        <dbReference type="PROSITE" id="PS50977"/>
    </source>
</evidence>
<sequence>MSDPVARESTRRRLTAKQADTVDRLGHAAIEVLSREGFSGLTIRMVAAEAGVGAATAYTYFSSKEHLVAEVFWRRLASSPVPPNDSPDPAVRVIAVLRHIALLVADEPELAGAVTTALLGKDPEVNHLRLRIGREIHQRLVAALGPDCAPDVVESLELLYAGALVRAGMGYASYTQIADRLEKSARLLLTERPSALA</sequence>
<dbReference type="RefSeq" id="WP_085199918.1">
    <property type="nucleotide sequence ID" value="NZ_JACKVI010000012.1"/>
</dbReference>
<name>A0A1X1UJY0_9MYCO</name>
<dbReference type="Pfam" id="PF00440">
    <property type="entry name" value="TetR_N"/>
    <property type="match status" value="1"/>
</dbReference>
<dbReference type="InterPro" id="IPR009057">
    <property type="entry name" value="Homeodomain-like_sf"/>
</dbReference>
<dbReference type="EMBL" id="LQOW01000031">
    <property type="protein sequence ID" value="ORV57107.1"/>
    <property type="molecule type" value="Genomic_DNA"/>
</dbReference>
<gene>
    <name evidence="6" type="ORF">AWC06_02735</name>
</gene>
<keyword evidence="7" id="KW-1185">Reference proteome</keyword>
<comment type="caution">
    <text evidence="6">The sequence shown here is derived from an EMBL/GenBank/DDBJ whole genome shotgun (WGS) entry which is preliminary data.</text>
</comment>
<dbReference type="AlphaFoldDB" id="A0A1X1UJY0"/>
<keyword evidence="3" id="KW-0804">Transcription</keyword>
<feature type="DNA-binding region" description="H-T-H motif" evidence="4">
    <location>
        <begin position="42"/>
        <end position="61"/>
    </location>
</feature>
<dbReference type="PANTHER" id="PTHR30055:SF234">
    <property type="entry name" value="HTH-TYPE TRANSCRIPTIONAL REGULATOR BETI"/>
    <property type="match status" value="1"/>
</dbReference>
<dbReference type="SUPFAM" id="SSF46689">
    <property type="entry name" value="Homeodomain-like"/>
    <property type="match status" value="1"/>
</dbReference>
<reference evidence="6 7" key="1">
    <citation type="submission" date="2016-01" db="EMBL/GenBank/DDBJ databases">
        <title>The new phylogeny of the genus Mycobacterium.</title>
        <authorList>
            <person name="Tarcisio F."/>
            <person name="Conor M."/>
            <person name="Antonella G."/>
            <person name="Elisabetta G."/>
            <person name="Giulia F.S."/>
            <person name="Sara T."/>
            <person name="Anna F."/>
            <person name="Clotilde B."/>
            <person name="Roberto B."/>
            <person name="Veronica D.S."/>
            <person name="Fabio R."/>
            <person name="Monica P."/>
            <person name="Olivier J."/>
            <person name="Enrico T."/>
            <person name="Nicola S."/>
        </authorList>
    </citation>
    <scope>NUCLEOTIDE SEQUENCE [LARGE SCALE GENOMIC DNA]</scope>
    <source>
        <strain evidence="6 7">DSM 45731</strain>
    </source>
</reference>
<dbReference type="OrthoDB" id="4537491at2"/>
<evidence type="ECO:0000256" key="3">
    <source>
        <dbReference type="ARBA" id="ARBA00023163"/>
    </source>
</evidence>
<dbReference type="STRING" id="1260918.AWC06_02735"/>
<keyword evidence="1" id="KW-0805">Transcription regulation</keyword>
<dbReference type="InterPro" id="IPR001647">
    <property type="entry name" value="HTH_TetR"/>
</dbReference>
<evidence type="ECO:0000256" key="1">
    <source>
        <dbReference type="ARBA" id="ARBA00023015"/>
    </source>
</evidence>
<dbReference type="PROSITE" id="PS01081">
    <property type="entry name" value="HTH_TETR_1"/>
    <property type="match status" value="1"/>
</dbReference>
<evidence type="ECO:0000256" key="4">
    <source>
        <dbReference type="PROSITE-ProRule" id="PRU00335"/>
    </source>
</evidence>
<dbReference type="Proteomes" id="UP000194000">
    <property type="component" value="Unassembled WGS sequence"/>
</dbReference>
<feature type="domain" description="HTH tetR-type" evidence="5">
    <location>
        <begin position="19"/>
        <end position="79"/>
    </location>
</feature>
<evidence type="ECO:0000256" key="2">
    <source>
        <dbReference type="ARBA" id="ARBA00023125"/>
    </source>
</evidence>
<dbReference type="PRINTS" id="PR00455">
    <property type="entry name" value="HTHTETR"/>
</dbReference>
<dbReference type="GO" id="GO:0003700">
    <property type="term" value="F:DNA-binding transcription factor activity"/>
    <property type="evidence" value="ECO:0007669"/>
    <property type="project" value="TreeGrafter"/>
</dbReference>
<accession>A0A1X1UJY0</accession>
<protein>
    <submittedName>
        <fullName evidence="6">TetR family transcriptional regulator</fullName>
    </submittedName>
</protein>
<dbReference type="GO" id="GO:0000976">
    <property type="term" value="F:transcription cis-regulatory region binding"/>
    <property type="evidence" value="ECO:0007669"/>
    <property type="project" value="TreeGrafter"/>
</dbReference>
<dbReference type="PROSITE" id="PS50977">
    <property type="entry name" value="HTH_TETR_2"/>
    <property type="match status" value="1"/>
</dbReference>
<dbReference type="InterPro" id="IPR050109">
    <property type="entry name" value="HTH-type_TetR-like_transc_reg"/>
</dbReference>
<dbReference type="InterPro" id="IPR023772">
    <property type="entry name" value="DNA-bd_HTH_TetR-type_CS"/>
</dbReference>
<evidence type="ECO:0000313" key="6">
    <source>
        <dbReference type="EMBL" id="ORV57107.1"/>
    </source>
</evidence>
<dbReference type="Gene3D" id="1.10.357.10">
    <property type="entry name" value="Tetracycline Repressor, domain 2"/>
    <property type="match status" value="1"/>
</dbReference>
<dbReference type="PANTHER" id="PTHR30055">
    <property type="entry name" value="HTH-TYPE TRANSCRIPTIONAL REGULATOR RUTR"/>
    <property type="match status" value="1"/>
</dbReference>